<evidence type="ECO:0000256" key="3">
    <source>
        <dbReference type="ARBA" id="ARBA00022782"/>
    </source>
</evidence>
<evidence type="ECO:0000256" key="4">
    <source>
        <dbReference type="ARBA" id="ARBA00023089"/>
    </source>
</evidence>
<dbReference type="AlphaFoldDB" id="A0ABD1UFF2"/>
<dbReference type="InterPro" id="IPR012474">
    <property type="entry name" value="Frigida"/>
</dbReference>
<evidence type="ECO:0000256" key="2">
    <source>
        <dbReference type="ARBA" id="ARBA00022473"/>
    </source>
</evidence>
<name>A0ABD1UFF2_9LAMI</name>
<evidence type="ECO:0000256" key="5">
    <source>
        <dbReference type="RuleBase" id="RU364012"/>
    </source>
</evidence>
<accession>A0ABD1UFF2</accession>
<evidence type="ECO:0000313" key="6">
    <source>
        <dbReference type="EMBL" id="KAL2523759.1"/>
    </source>
</evidence>
<keyword evidence="2 5" id="KW-0217">Developmental protein</keyword>
<dbReference type="PANTHER" id="PTHR31791:SF47">
    <property type="entry name" value="INACTIVE FRIGIDA-LIKE PROTEIN 2"/>
    <property type="match status" value="1"/>
</dbReference>
<organism evidence="6 7">
    <name type="scientific">Abeliophyllum distichum</name>
    <dbReference type="NCBI Taxonomy" id="126358"/>
    <lineage>
        <taxon>Eukaryota</taxon>
        <taxon>Viridiplantae</taxon>
        <taxon>Streptophyta</taxon>
        <taxon>Embryophyta</taxon>
        <taxon>Tracheophyta</taxon>
        <taxon>Spermatophyta</taxon>
        <taxon>Magnoliopsida</taxon>
        <taxon>eudicotyledons</taxon>
        <taxon>Gunneridae</taxon>
        <taxon>Pentapetalae</taxon>
        <taxon>asterids</taxon>
        <taxon>lamiids</taxon>
        <taxon>Lamiales</taxon>
        <taxon>Oleaceae</taxon>
        <taxon>Forsythieae</taxon>
        <taxon>Abeliophyllum</taxon>
    </lineage>
</organism>
<comment type="similarity">
    <text evidence="1 5">Belongs to the Frigida family.</text>
</comment>
<keyword evidence="7" id="KW-1185">Reference proteome</keyword>
<comment type="caution">
    <text evidence="6">The sequence shown here is derived from an EMBL/GenBank/DDBJ whole genome shotgun (WGS) entry which is preliminary data.</text>
</comment>
<dbReference type="Pfam" id="PF07899">
    <property type="entry name" value="Frigida"/>
    <property type="match status" value="1"/>
</dbReference>
<evidence type="ECO:0000256" key="1">
    <source>
        <dbReference type="ARBA" id="ARBA00008956"/>
    </source>
</evidence>
<dbReference type="EMBL" id="JBFOLK010000003">
    <property type="protein sequence ID" value="KAL2523759.1"/>
    <property type="molecule type" value="Genomic_DNA"/>
</dbReference>
<sequence>MRLGASDPVPSRPELKSFCEKMDGLGLRKYIIERPKERTAIRVEVADAFKDAPNPALMVLDALDGFCGLGSDSELIALRRAYVVLLEELMQARVEIAAEAKERARTVATVWKGKMTVVSGVNDGDEENREKESLEKLGYLLLLATYWMVSDGGYDVNELVDYAVVVAKYGQAVDLFRVLGFGDRISGKLLVCVDLISLR</sequence>
<protein>
    <recommendedName>
        <fullName evidence="5">FRIGIDA-like protein</fullName>
    </recommendedName>
</protein>
<proteinExistence type="inferred from homology"/>
<dbReference type="GO" id="GO:0009908">
    <property type="term" value="P:flower development"/>
    <property type="evidence" value="ECO:0007669"/>
    <property type="project" value="UniProtKB-KW"/>
</dbReference>
<reference evidence="7" key="1">
    <citation type="submission" date="2024-07" db="EMBL/GenBank/DDBJ databases">
        <title>Two chromosome-level genome assemblies of Korean endemic species Abeliophyllum distichum and Forsythia ovata (Oleaceae).</title>
        <authorList>
            <person name="Jang H."/>
        </authorList>
    </citation>
    <scope>NUCLEOTIDE SEQUENCE [LARGE SCALE GENOMIC DNA]</scope>
</reference>
<dbReference type="GO" id="GO:0030154">
    <property type="term" value="P:cell differentiation"/>
    <property type="evidence" value="ECO:0007669"/>
    <property type="project" value="UniProtKB-KW"/>
</dbReference>
<gene>
    <name evidence="6" type="ORF">Adt_08813</name>
</gene>
<keyword evidence="3 5" id="KW-0221">Differentiation</keyword>
<dbReference type="PANTHER" id="PTHR31791">
    <property type="entry name" value="FRIGIDA-LIKE PROTEIN 3-RELATED"/>
    <property type="match status" value="1"/>
</dbReference>
<keyword evidence="4 5" id="KW-0287">Flowering</keyword>
<dbReference type="Proteomes" id="UP001604336">
    <property type="component" value="Unassembled WGS sequence"/>
</dbReference>
<evidence type="ECO:0000313" key="7">
    <source>
        <dbReference type="Proteomes" id="UP001604336"/>
    </source>
</evidence>